<dbReference type="PANTHER" id="PTHR22744:SF17">
    <property type="entry name" value="BTB DOMAIN-CONTAINING PROTEIN"/>
    <property type="match status" value="1"/>
</dbReference>
<dbReference type="Gene3D" id="3.30.710.10">
    <property type="entry name" value="Potassium Channel Kv1.1, Chain A"/>
    <property type="match status" value="1"/>
</dbReference>
<name>A0A9W9DI25_9AGAR</name>
<sequence>MTLNFKSASSPSPDSPSIFQKHPRFYFSDGNVVFRVEDTLYRIHRYFFQRDSPIFETMFSLPPPIDARPEGEEEDRPIQLEGIECRDFDRLLSVMYPKSFNAYESSTTEEWTSVLKLATRWDFDSIRELAVESLTSSASPADLIILAHRYDVSQWLLPEYMELCVRDEPLSLEEGRKLGVNTVVAINQIRHQIRYRSNLNRHNDAIAELVQSVFITGLVELTK</sequence>
<proteinExistence type="predicted"/>
<organism evidence="2 3">
    <name type="scientific">Lentinula aciculospora</name>
    <dbReference type="NCBI Taxonomy" id="153920"/>
    <lineage>
        <taxon>Eukaryota</taxon>
        <taxon>Fungi</taxon>
        <taxon>Dikarya</taxon>
        <taxon>Basidiomycota</taxon>
        <taxon>Agaricomycotina</taxon>
        <taxon>Agaricomycetes</taxon>
        <taxon>Agaricomycetidae</taxon>
        <taxon>Agaricales</taxon>
        <taxon>Marasmiineae</taxon>
        <taxon>Omphalotaceae</taxon>
        <taxon>Lentinula</taxon>
    </lineage>
</organism>
<dbReference type="PANTHER" id="PTHR22744">
    <property type="entry name" value="HELIX LOOP HELIX PROTEIN 21-RELATED"/>
    <property type="match status" value="1"/>
</dbReference>
<evidence type="ECO:0000313" key="2">
    <source>
        <dbReference type="EMBL" id="KAJ4471528.1"/>
    </source>
</evidence>
<comment type="caution">
    <text evidence="2">The sequence shown here is derived from an EMBL/GenBank/DDBJ whole genome shotgun (WGS) entry which is preliminary data.</text>
</comment>
<feature type="domain" description="BTB" evidence="1">
    <location>
        <begin position="30"/>
        <end position="104"/>
    </location>
</feature>
<dbReference type="OrthoDB" id="2367075at2759"/>
<dbReference type="Proteomes" id="UP001150266">
    <property type="component" value="Unassembled WGS sequence"/>
</dbReference>
<dbReference type="PROSITE" id="PS50097">
    <property type="entry name" value="BTB"/>
    <property type="match status" value="1"/>
</dbReference>
<dbReference type="Pfam" id="PF00651">
    <property type="entry name" value="BTB"/>
    <property type="match status" value="1"/>
</dbReference>
<dbReference type="CDD" id="cd18186">
    <property type="entry name" value="BTB_POZ_ZBTB_KLHL-like"/>
    <property type="match status" value="1"/>
</dbReference>
<protein>
    <recommendedName>
        <fullName evidence="1">BTB domain-containing protein</fullName>
    </recommendedName>
</protein>
<dbReference type="InterPro" id="IPR000210">
    <property type="entry name" value="BTB/POZ_dom"/>
</dbReference>
<dbReference type="SUPFAM" id="SSF54695">
    <property type="entry name" value="POZ domain"/>
    <property type="match status" value="1"/>
</dbReference>
<keyword evidence="3" id="KW-1185">Reference proteome</keyword>
<gene>
    <name evidence="2" type="ORF">J3R30DRAFT_1090883</name>
</gene>
<dbReference type="InterPro" id="IPR011333">
    <property type="entry name" value="SKP1/BTB/POZ_sf"/>
</dbReference>
<dbReference type="SMART" id="SM00225">
    <property type="entry name" value="BTB"/>
    <property type="match status" value="1"/>
</dbReference>
<dbReference type="EMBL" id="JAOTPV010000022">
    <property type="protein sequence ID" value="KAJ4471528.1"/>
    <property type="molecule type" value="Genomic_DNA"/>
</dbReference>
<evidence type="ECO:0000259" key="1">
    <source>
        <dbReference type="PROSITE" id="PS50097"/>
    </source>
</evidence>
<accession>A0A9W9DI25</accession>
<dbReference type="AlphaFoldDB" id="A0A9W9DI25"/>
<evidence type="ECO:0000313" key="3">
    <source>
        <dbReference type="Proteomes" id="UP001150266"/>
    </source>
</evidence>
<reference evidence="2" key="1">
    <citation type="submission" date="2022-08" db="EMBL/GenBank/DDBJ databases">
        <title>A Global Phylogenomic Analysis of the Shiitake Genus Lentinula.</title>
        <authorList>
            <consortium name="DOE Joint Genome Institute"/>
            <person name="Sierra-Patev S."/>
            <person name="Min B."/>
            <person name="Naranjo-Ortiz M."/>
            <person name="Looney B."/>
            <person name="Konkel Z."/>
            <person name="Slot J.C."/>
            <person name="Sakamoto Y."/>
            <person name="Steenwyk J.L."/>
            <person name="Rokas A."/>
            <person name="Carro J."/>
            <person name="Camarero S."/>
            <person name="Ferreira P."/>
            <person name="Molpeceres G."/>
            <person name="Ruiz-Duenas F.J."/>
            <person name="Serrano A."/>
            <person name="Henrissat B."/>
            <person name="Drula E."/>
            <person name="Hughes K.W."/>
            <person name="Mata J.L."/>
            <person name="Ishikawa N.K."/>
            <person name="Vargas-Isla R."/>
            <person name="Ushijima S."/>
            <person name="Smith C.A."/>
            <person name="Ahrendt S."/>
            <person name="Andreopoulos W."/>
            <person name="He G."/>
            <person name="Labutti K."/>
            <person name="Lipzen A."/>
            <person name="Ng V."/>
            <person name="Riley R."/>
            <person name="Sandor L."/>
            <person name="Barry K."/>
            <person name="Martinez A.T."/>
            <person name="Xiao Y."/>
            <person name="Gibbons J.G."/>
            <person name="Terashima K."/>
            <person name="Grigoriev I.V."/>
            <person name="Hibbett D.S."/>
        </authorList>
    </citation>
    <scope>NUCLEOTIDE SEQUENCE</scope>
    <source>
        <strain evidence="2">JLM2183</strain>
    </source>
</reference>